<dbReference type="InterPro" id="IPR017441">
    <property type="entry name" value="Protein_kinase_ATP_BS"/>
</dbReference>
<dbReference type="PANTHER" id="PTHR24345">
    <property type="entry name" value="SERINE/THREONINE-PROTEIN KINASE PLK"/>
    <property type="match status" value="1"/>
</dbReference>
<dbReference type="GO" id="GO:0051726">
    <property type="term" value="P:regulation of cell cycle"/>
    <property type="evidence" value="ECO:0000318"/>
    <property type="project" value="GO_Central"/>
</dbReference>
<keyword evidence="1" id="KW-0723">Serine/threonine-protein kinase</keyword>
<evidence type="ECO:0000313" key="8">
    <source>
        <dbReference type="EMBL" id="EAY04290.1"/>
    </source>
</evidence>
<dbReference type="Gene3D" id="1.10.510.10">
    <property type="entry name" value="Transferase(Phosphotransferase) domain 1"/>
    <property type="match status" value="1"/>
</dbReference>
<feature type="domain" description="Protein kinase" evidence="7">
    <location>
        <begin position="20"/>
        <end position="276"/>
    </location>
</feature>
<dbReference type="VEuPathDB" id="TrichDB:TVAG_390600"/>
<gene>
    <name evidence="8" type="ORF">TVAG_390600</name>
</gene>
<dbReference type="eggNOG" id="KOG0583">
    <property type="taxonomic scope" value="Eukaryota"/>
</dbReference>
<dbReference type="GO" id="GO:0005524">
    <property type="term" value="F:ATP binding"/>
    <property type="evidence" value="ECO:0007669"/>
    <property type="project" value="UniProtKB-UniRule"/>
</dbReference>
<keyword evidence="3 6" id="KW-0547">Nucleotide-binding</keyword>
<keyword evidence="9" id="KW-1185">Reference proteome</keyword>
<keyword evidence="2" id="KW-0808">Transferase</keyword>
<evidence type="ECO:0000256" key="6">
    <source>
        <dbReference type="PROSITE-ProRule" id="PRU10141"/>
    </source>
</evidence>
<dbReference type="STRING" id="5722.A2ESW4"/>
<feature type="binding site" evidence="6">
    <location>
        <position position="49"/>
    </location>
    <ligand>
        <name>ATP</name>
        <dbReference type="ChEBI" id="CHEBI:30616"/>
    </ligand>
</feature>
<dbReference type="RefSeq" id="XP_001316513.1">
    <property type="nucleotide sequence ID" value="XM_001316478.1"/>
</dbReference>
<protein>
    <submittedName>
        <fullName evidence="8">CAMK family protein kinase</fullName>
    </submittedName>
</protein>
<evidence type="ECO:0000256" key="4">
    <source>
        <dbReference type="ARBA" id="ARBA00022777"/>
    </source>
</evidence>
<dbReference type="EMBL" id="DS113480">
    <property type="protein sequence ID" value="EAY04290.1"/>
    <property type="molecule type" value="Genomic_DNA"/>
</dbReference>
<dbReference type="PROSITE" id="PS50011">
    <property type="entry name" value="PROTEIN_KINASE_DOM"/>
    <property type="match status" value="1"/>
</dbReference>
<keyword evidence="4 8" id="KW-0418">Kinase</keyword>
<name>A2ESW4_TRIV3</name>
<evidence type="ECO:0000259" key="7">
    <source>
        <dbReference type="PROSITE" id="PS50011"/>
    </source>
</evidence>
<accession>A2ESW4</accession>
<evidence type="ECO:0000256" key="3">
    <source>
        <dbReference type="ARBA" id="ARBA00022741"/>
    </source>
</evidence>
<dbReference type="PANTHER" id="PTHR24345:SF0">
    <property type="entry name" value="CELL CYCLE SERINE_THREONINE-PROTEIN KINASE CDC5_MSD2"/>
    <property type="match status" value="1"/>
</dbReference>
<dbReference type="FunFam" id="1.10.510.10:FF:000578">
    <property type="entry name" value="CAMK family protein kinase"/>
    <property type="match status" value="1"/>
</dbReference>
<dbReference type="OrthoDB" id="4062651at2759"/>
<sequence>MNNMAQATPIIHVPKTIGKYSVLTLIGQGGFSKVVLGIDPKTKQKVAIKIYSRQFMTENNMIYFLENEIRLHSRFNHPNIVKIHEIIYEEEYIMIVMDYYRNGDLFTAVSNRCNFSLPEQISTIYQIVDAVNYLHQRGICIRDIKPENILFDDFYRPILIDFGLAKENGCLSRTICGTTSYLAPEVISSNDYNPIKAHIWSLGVTIHIFCTKMFPWNHYSETMTIKQMASKNLEIDIKATGFIKKILEKCLVLDPEQRISAQNIISLFDCYQHQPLPQPIYYETSAKINAQTLPKIQIRKNCFIKEISHSNFARFGERKRRILSKR</sequence>
<dbReference type="FunFam" id="3.30.200.20:FF:000042">
    <property type="entry name" value="Aurora kinase A"/>
    <property type="match status" value="1"/>
</dbReference>
<evidence type="ECO:0000313" key="9">
    <source>
        <dbReference type="Proteomes" id="UP000001542"/>
    </source>
</evidence>
<evidence type="ECO:0000256" key="2">
    <source>
        <dbReference type="ARBA" id="ARBA00022679"/>
    </source>
</evidence>
<keyword evidence="5 6" id="KW-0067">ATP-binding</keyword>
<dbReference type="Pfam" id="PF00069">
    <property type="entry name" value="Pkinase"/>
    <property type="match status" value="1"/>
</dbReference>
<dbReference type="InterPro" id="IPR011009">
    <property type="entry name" value="Kinase-like_dom_sf"/>
</dbReference>
<dbReference type="SUPFAM" id="SSF56112">
    <property type="entry name" value="Protein kinase-like (PK-like)"/>
    <property type="match status" value="1"/>
</dbReference>
<dbReference type="Proteomes" id="UP000001542">
    <property type="component" value="Unassembled WGS sequence"/>
</dbReference>
<evidence type="ECO:0000256" key="1">
    <source>
        <dbReference type="ARBA" id="ARBA00022527"/>
    </source>
</evidence>
<reference evidence="8" key="1">
    <citation type="submission" date="2006-10" db="EMBL/GenBank/DDBJ databases">
        <authorList>
            <person name="Amadeo P."/>
            <person name="Zhao Q."/>
            <person name="Wortman J."/>
            <person name="Fraser-Liggett C."/>
            <person name="Carlton J."/>
        </authorList>
    </citation>
    <scope>NUCLEOTIDE SEQUENCE</scope>
    <source>
        <strain evidence="8">G3</strain>
    </source>
</reference>
<dbReference type="InParanoid" id="A2ESW4"/>
<organism evidence="8 9">
    <name type="scientific">Trichomonas vaginalis (strain ATCC PRA-98 / G3)</name>
    <dbReference type="NCBI Taxonomy" id="412133"/>
    <lineage>
        <taxon>Eukaryota</taxon>
        <taxon>Metamonada</taxon>
        <taxon>Parabasalia</taxon>
        <taxon>Trichomonadida</taxon>
        <taxon>Trichomonadidae</taxon>
        <taxon>Trichomonas</taxon>
    </lineage>
</organism>
<dbReference type="KEGG" id="tva:4762145"/>
<dbReference type="GO" id="GO:0004674">
    <property type="term" value="F:protein serine/threonine kinase activity"/>
    <property type="evidence" value="ECO:0000318"/>
    <property type="project" value="GO_Central"/>
</dbReference>
<dbReference type="InterPro" id="IPR000719">
    <property type="entry name" value="Prot_kinase_dom"/>
</dbReference>
<reference evidence="8" key="2">
    <citation type="journal article" date="2007" name="Science">
        <title>Draft genome sequence of the sexually transmitted pathogen Trichomonas vaginalis.</title>
        <authorList>
            <person name="Carlton J.M."/>
            <person name="Hirt R.P."/>
            <person name="Silva J.C."/>
            <person name="Delcher A.L."/>
            <person name="Schatz M."/>
            <person name="Zhao Q."/>
            <person name="Wortman J.R."/>
            <person name="Bidwell S.L."/>
            <person name="Alsmark U.C.M."/>
            <person name="Besteiro S."/>
            <person name="Sicheritz-Ponten T."/>
            <person name="Noel C.J."/>
            <person name="Dacks J.B."/>
            <person name="Foster P.G."/>
            <person name="Simillion C."/>
            <person name="Van de Peer Y."/>
            <person name="Miranda-Saavedra D."/>
            <person name="Barton G.J."/>
            <person name="Westrop G.D."/>
            <person name="Mueller S."/>
            <person name="Dessi D."/>
            <person name="Fiori P.L."/>
            <person name="Ren Q."/>
            <person name="Paulsen I."/>
            <person name="Zhang H."/>
            <person name="Bastida-Corcuera F.D."/>
            <person name="Simoes-Barbosa A."/>
            <person name="Brown M.T."/>
            <person name="Hayes R.D."/>
            <person name="Mukherjee M."/>
            <person name="Okumura C.Y."/>
            <person name="Schneider R."/>
            <person name="Smith A.J."/>
            <person name="Vanacova S."/>
            <person name="Villalvazo M."/>
            <person name="Haas B.J."/>
            <person name="Pertea M."/>
            <person name="Feldblyum T.V."/>
            <person name="Utterback T.R."/>
            <person name="Shu C.L."/>
            <person name="Osoegawa K."/>
            <person name="de Jong P.J."/>
            <person name="Hrdy I."/>
            <person name="Horvathova L."/>
            <person name="Zubacova Z."/>
            <person name="Dolezal P."/>
            <person name="Malik S.B."/>
            <person name="Logsdon J.M. Jr."/>
            <person name="Henze K."/>
            <person name="Gupta A."/>
            <person name="Wang C.C."/>
            <person name="Dunne R.L."/>
            <person name="Upcroft J.A."/>
            <person name="Upcroft P."/>
            <person name="White O."/>
            <person name="Salzberg S.L."/>
            <person name="Tang P."/>
            <person name="Chiu C.-H."/>
            <person name="Lee Y.-S."/>
            <person name="Embley T.M."/>
            <person name="Coombs G.H."/>
            <person name="Mottram J.C."/>
            <person name="Tachezy J."/>
            <person name="Fraser-Liggett C.M."/>
            <person name="Johnson P.J."/>
        </authorList>
    </citation>
    <scope>NUCLEOTIDE SEQUENCE [LARGE SCALE GENOMIC DNA]</scope>
    <source>
        <strain evidence="8">G3</strain>
    </source>
</reference>
<dbReference type="PROSITE" id="PS00107">
    <property type="entry name" value="PROTEIN_KINASE_ATP"/>
    <property type="match status" value="1"/>
</dbReference>
<dbReference type="SMR" id="A2ESW4"/>
<proteinExistence type="predicted"/>
<dbReference type="VEuPathDB" id="TrichDB:TVAGG3_0182230"/>
<evidence type="ECO:0000256" key="5">
    <source>
        <dbReference type="ARBA" id="ARBA00022840"/>
    </source>
</evidence>
<dbReference type="AlphaFoldDB" id="A2ESW4"/>
<dbReference type="SMART" id="SM00220">
    <property type="entry name" value="S_TKc"/>
    <property type="match status" value="1"/>
</dbReference>